<organism evidence="1 2">
    <name type="scientific">Scleromatobacter humisilvae</name>
    <dbReference type="NCBI Taxonomy" id="2897159"/>
    <lineage>
        <taxon>Bacteria</taxon>
        <taxon>Pseudomonadati</taxon>
        <taxon>Pseudomonadota</taxon>
        <taxon>Betaproteobacteria</taxon>
        <taxon>Burkholderiales</taxon>
        <taxon>Sphaerotilaceae</taxon>
        <taxon>Scleromatobacter</taxon>
    </lineage>
</organism>
<gene>
    <name evidence="1" type="ORF">LPC04_03190</name>
</gene>
<evidence type="ECO:0000313" key="1">
    <source>
        <dbReference type="EMBL" id="MCK9684708.1"/>
    </source>
</evidence>
<dbReference type="Proteomes" id="UP001139353">
    <property type="component" value="Unassembled WGS sequence"/>
</dbReference>
<name>A0A9X2BXL5_9BURK</name>
<protein>
    <submittedName>
        <fullName evidence="1">Uncharacterized protein</fullName>
    </submittedName>
</protein>
<accession>A0A9X2BXL5</accession>
<dbReference type="AlphaFoldDB" id="A0A9X2BXL5"/>
<comment type="caution">
    <text evidence="1">The sequence shown here is derived from an EMBL/GenBank/DDBJ whole genome shotgun (WGS) entry which is preliminary data.</text>
</comment>
<dbReference type="RefSeq" id="WP_275680732.1">
    <property type="nucleotide sequence ID" value="NZ_JAJLJH010000001.1"/>
</dbReference>
<reference evidence="1" key="1">
    <citation type="submission" date="2021-11" db="EMBL/GenBank/DDBJ databases">
        <title>BS-T2-15 a new species belonging to the Comamonadaceae family isolated from the soil of a French oak forest.</title>
        <authorList>
            <person name="Mieszkin S."/>
            <person name="Alain K."/>
        </authorList>
    </citation>
    <scope>NUCLEOTIDE SEQUENCE</scope>
    <source>
        <strain evidence="1">BS-T2-15</strain>
    </source>
</reference>
<keyword evidence="2" id="KW-1185">Reference proteome</keyword>
<sequence length="320" mass="35553">MHPLTPLLALPAQAFLAPHTLEQRLALAMSTLNQRVFSHDAASAWLAWIGAHGRELTPEQVEQLMREVLLMSPLHPQAETIYAALMRPSEPLPAGGRVVFMVTSCRKYFRQAERVQAALRARGATACIVIGDPGLRVPHWDGDTCTLPVEDNYETLPLKVAAGVNALVQRFGAIAVVKIDDDCQLTERFAPERFLQLSRQHDYVGMLAVNPHLCRFWHFGKTSKPMGPYSRRHHGAWAGGACYLLGPRAAALVASEYAHYPAEIGDEYYEDKAIGDFMRRQGVALTTIRHAEWGITFDTTERFVAPVLRDTVTFDEVPAG</sequence>
<proteinExistence type="predicted"/>
<evidence type="ECO:0000313" key="2">
    <source>
        <dbReference type="Proteomes" id="UP001139353"/>
    </source>
</evidence>
<dbReference type="EMBL" id="JAJLJH010000001">
    <property type="protein sequence ID" value="MCK9684708.1"/>
    <property type="molecule type" value="Genomic_DNA"/>
</dbReference>